<evidence type="ECO:0000313" key="2">
    <source>
        <dbReference type="EMBL" id="BAK21588.1"/>
    </source>
</evidence>
<dbReference type="GO" id="GO:0004527">
    <property type="term" value="F:exonuclease activity"/>
    <property type="evidence" value="ECO:0007669"/>
    <property type="project" value="UniProtKB-KW"/>
</dbReference>
<evidence type="ECO:0000313" key="3">
    <source>
        <dbReference type="Proteomes" id="UP000008456"/>
    </source>
</evidence>
<keyword evidence="2" id="KW-0269">Exonuclease</keyword>
<keyword evidence="3" id="KW-1185">Reference proteome</keyword>
<dbReference type="HOGENOM" id="CLU_009736_0_0_9"/>
<dbReference type="InterPro" id="IPR001667">
    <property type="entry name" value="DDH_dom"/>
</dbReference>
<dbReference type="AlphaFoldDB" id="F3YAR0"/>
<reference evidence="2 3" key="1">
    <citation type="journal article" date="2011" name="J. Bacteriol.">
        <title>Complete genome sequence of Melissococcus plutonius ATCC 35311.</title>
        <authorList>
            <person name="Okumura K."/>
            <person name="Arai R."/>
            <person name="Okura M."/>
            <person name="Kirikae T."/>
            <person name="Takamatsu D."/>
            <person name="Osaki M."/>
            <person name="Miyoshi-Akiyama T."/>
        </authorList>
    </citation>
    <scope>NUCLEOTIDE SEQUENCE [LARGE SCALE GENOMIC DNA]</scope>
    <source>
        <strain evidence="3">ATCC 35311 / CIP 104052 / LMG 20360 / NCIMB 702443</strain>
    </source>
</reference>
<dbReference type="InterPro" id="IPR038763">
    <property type="entry name" value="DHH_sf"/>
</dbReference>
<proteinExistence type="predicted"/>
<name>F3YAR0_MELPT</name>
<dbReference type="PANTHER" id="PTHR30255:SF2">
    <property type="entry name" value="SINGLE-STRANDED-DNA-SPECIFIC EXONUCLEASE RECJ"/>
    <property type="match status" value="1"/>
</dbReference>
<dbReference type="InterPro" id="IPR051673">
    <property type="entry name" value="SSDNA_exonuclease_RecJ"/>
</dbReference>
<dbReference type="EMBL" id="AP012200">
    <property type="protein sequence ID" value="BAK21588.1"/>
    <property type="molecule type" value="Genomic_DNA"/>
</dbReference>
<dbReference type="SUPFAM" id="SSF64182">
    <property type="entry name" value="DHH phosphoesterases"/>
    <property type="match status" value="1"/>
</dbReference>
<keyword evidence="2" id="KW-0378">Hydrolase</keyword>
<dbReference type="PANTHER" id="PTHR30255">
    <property type="entry name" value="SINGLE-STRANDED-DNA-SPECIFIC EXONUCLEASE RECJ"/>
    <property type="match status" value="1"/>
</dbReference>
<organism evidence="2 3">
    <name type="scientific">Melissococcus plutonius (strain ATCC 35311 / DSM 29964 / CIP 104052 / LMG 20360 / NCIMB 702443)</name>
    <dbReference type="NCBI Taxonomy" id="940190"/>
    <lineage>
        <taxon>Bacteria</taxon>
        <taxon>Bacillati</taxon>
        <taxon>Bacillota</taxon>
        <taxon>Bacilli</taxon>
        <taxon>Lactobacillales</taxon>
        <taxon>Enterococcaceae</taxon>
        <taxon>Melissococcus</taxon>
    </lineage>
</organism>
<protein>
    <submittedName>
        <fullName evidence="2">Single-stranded-DNA-specific exonuclease RecJ</fullName>
        <ecNumber evidence="2">3.1.-.-</ecNumber>
    </submittedName>
</protein>
<gene>
    <name evidence="2" type="ordered locus">MPTP_1137</name>
</gene>
<keyword evidence="2" id="KW-0540">Nuclease</keyword>
<dbReference type="STRING" id="940190.MPTP_1137"/>
<dbReference type="Pfam" id="PF01368">
    <property type="entry name" value="DHH"/>
    <property type="match status" value="1"/>
</dbReference>
<feature type="domain" description="DDH" evidence="1">
    <location>
        <begin position="84"/>
        <end position="228"/>
    </location>
</feature>
<evidence type="ECO:0000259" key="1">
    <source>
        <dbReference type="Pfam" id="PF01368"/>
    </source>
</evidence>
<sequence length="325" mass="36263">MRKAKYKWKLKEQEVLPQSFIQLLNQQKIDPFIGQLLWQRNLRNETALKKFLSPTLEDIYDPLLMNDMKKAIQRIQTAAENGERILIYGDYDTDGITSTVLMKETIESIGGDVDFFLPNRFIHGYGPNKEIFKEKIEQGIQLIITIDNGVAGHEAIQLAQEKGVDVIITDHHELPVSLPQAYAIVHPRHPDGKYPFDDLAGVGVAFKVASALLEEPPVEFLDLVALGTIADLVSLTDENRVLVKIGLVILQKSERIGLKCLIEKSGLKQETISEEDIGFSLAPRLNAIGRLGEAGPGVQLLATFDDQEAEQLATMIDEKIINAKN</sequence>
<reference key="2">
    <citation type="submission" date="2011-04" db="EMBL/GenBank/DDBJ databases">
        <title>Whole genome sequence of Melissococcus plutonius ATCC 35311.</title>
        <authorList>
            <person name="Okumura K."/>
            <person name="Arai R."/>
            <person name="Osaki M."/>
            <person name="Okura M."/>
            <person name="Kirikae T."/>
            <person name="Takamatsu D."/>
            <person name="Akiyama T."/>
        </authorList>
    </citation>
    <scope>NUCLEOTIDE SEQUENCE</scope>
    <source>
        <strain>ATCC 35311</strain>
    </source>
</reference>
<accession>F3YAR0</accession>
<dbReference type="Gene3D" id="3.90.1640.30">
    <property type="match status" value="1"/>
</dbReference>
<dbReference type="Proteomes" id="UP000008456">
    <property type="component" value="Chromosome"/>
</dbReference>
<dbReference type="EC" id="3.1.-.-" evidence="2"/>
<dbReference type="KEGG" id="mps:MPTP_1137"/>